<dbReference type="InterPro" id="IPR013792">
    <property type="entry name" value="RNA3'P_cycl/enolpyr_Trfase_a/b"/>
</dbReference>
<evidence type="ECO:0000256" key="5">
    <source>
        <dbReference type="ARBA" id="ARBA00022679"/>
    </source>
</evidence>
<comment type="caution">
    <text evidence="12">Lacks conserved residue(s) required for the propagation of feature annotation.</text>
</comment>
<gene>
    <name evidence="14" type="primary">murAB</name>
    <name evidence="12" type="synonym">murA</name>
    <name evidence="14" type="ORF">AULFYP135_01388</name>
</gene>
<dbReference type="PANTHER" id="PTHR43783">
    <property type="entry name" value="UDP-N-ACETYLGLUCOSAMINE 1-CARBOXYVINYLTRANSFERASE"/>
    <property type="match status" value="1"/>
</dbReference>
<comment type="function">
    <text evidence="12">Cell wall formation. Adds enolpyruvyl to UDP-N-acetylglucosamine.</text>
</comment>
<dbReference type="InterPro" id="IPR001986">
    <property type="entry name" value="Enolpyruvate_Tfrase_dom"/>
</dbReference>
<evidence type="ECO:0000256" key="1">
    <source>
        <dbReference type="ARBA" id="ARBA00004496"/>
    </source>
</evidence>
<dbReference type="HAMAP" id="MF_00111">
    <property type="entry name" value="MurA"/>
    <property type="match status" value="1"/>
</dbReference>
<comment type="pathway">
    <text evidence="2 12">Cell wall biogenesis; peptidoglycan biosynthesis.</text>
</comment>
<proteinExistence type="inferred from homology"/>
<keyword evidence="3 12" id="KW-0963">Cytoplasm</keyword>
<dbReference type="GO" id="GO:0008360">
    <property type="term" value="P:regulation of cell shape"/>
    <property type="evidence" value="ECO:0007669"/>
    <property type="project" value="UniProtKB-KW"/>
</dbReference>
<comment type="similarity">
    <text evidence="10 12">Belongs to the EPSP synthase family. MurA subfamily.</text>
</comment>
<dbReference type="GO" id="GO:0051301">
    <property type="term" value="P:cell division"/>
    <property type="evidence" value="ECO:0007669"/>
    <property type="project" value="UniProtKB-KW"/>
</dbReference>
<dbReference type="Pfam" id="PF00275">
    <property type="entry name" value="EPSP_synthase"/>
    <property type="match status" value="1"/>
</dbReference>
<feature type="active site" description="Proton donor" evidence="12">
    <location>
        <position position="117"/>
    </location>
</feature>
<keyword evidence="9 12" id="KW-0961">Cell wall biogenesis/degradation</keyword>
<evidence type="ECO:0000256" key="8">
    <source>
        <dbReference type="ARBA" id="ARBA00023306"/>
    </source>
</evidence>
<feature type="binding site" evidence="12">
    <location>
        <position position="305"/>
    </location>
    <ligand>
        <name>UDP-N-acetyl-alpha-D-glucosamine</name>
        <dbReference type="ChEBI" id="CHEBI:57705"/>
    </ligand>
</feature>
<accession>A0A6N2TFW2</accession>
<evidence type="ECO:0000256" key="12">
    <source>
        <dbReference type="HAMAP-Rule" id="MF_00111"/>
    </source>
</evidence>
<organism evidence="14">
    <name type="scientific">uncultured Anaerotruncus sp</name>
    <dbReference type="NCBI Taxonomy" id="905011"/>
    <lineage>
        <taxon>Bacteria</taxon>
        <taxon>Bacillati</taxon>
        <taxon>Bacillota</taxon>
        <taxon>Clostridia</taxon>
        <taxon>Eubacteriales</taxon>
        <taxon>Oscillospiraceae</taxon>
        <taxon>Anaerotruncus</taxon>
        <taxon>environmental samples</taxon>
    </lineage>
</organism>
<dbReference type="InterPro" id="IPR050068">
    <property type="entry name" value="MurA_subfamily"/>
</dbReference>
<reference evidence="14" key="1">
    <citation type="submission" date="2019-11" db="EMBL/GenBank/DDBJ databases">
        <authorList>
            <person name="Feng L."/>
        </authorList>
    </citation>
    <scope>NUCLEOTIDE SEQUENCE</scope>
    <source>
        <strain evidence="14">AundefinedLFYP135</strain>
    </source>
</reference>
<dbReference type="GO" id="GO:0005737">
    <property type="term" value="C:cytoplasm"/>
    <property type="evidence" value="ECO:0007669"/>
    <property type="project" value="UniProtKB-SubCell"/>
</dbReference>
<dbReference type="Gene3D" id="3.65.10.10">
    <property type="entry name" value="Enolpyruvate transferase domain"/>
    <property type="match status" value="2"/>
</dbReference>
<dbReference type="NCBIfam" id="TIGR01072">
    <property type="entry name" value="murA"/>
    <property type="match status" value="1"/>
</dbReference>
<evidence type="ECO:0000259" key="13">
    <source>
        <dbReference type="Pfam" id="PF00275"/>
    </source>
</evidence>
<dbReference type="EMBL" id="CACRSL010000003">
    <property type="protein sequence ID" value="VYT03749.1"/>
    <property type="molecule type" value="Genomic_DNA"/>
</dbReference>
<keyword evidence="12" id="KW-0670">Pyruvate</keyword>
<evidence type="ECO:0000256" key="11">
    <source>
        <dbReference type="ARBA" id="ARBA00047527"/>
    </source>
</evidence>
<keyword evidence="6 12" id="KW-0133">Cell shape</keyword>
<evidence type="ECO:0000256" key="10">
    <source>
        <dbReference type="ARBA" id="ARBA00038367"/>
    </source>
</evidence>
<evidence type="ECO:0000256" key="7">
    <source>
        <dbReference type="ARBA" id="ARBA00022984"/>
    </source>
</evidence>
<dbReference type="NCBIfam" id="NF006873">
    <property type="entry name" value="PRK09369.1"/>
    <property type="match status" value="1"/>
</dbReference>
<keyword evidence="8 12" id="KW-0131">Cell cycle</keyword>
<dbReference type="GO" id="GO:0019277">
    <property type="term" value="P:UDP-N-acetylgalactosamine biosynthetic process"/>
    <property type="evidence" value="ECO:0007669"/>
    <property type="project" value="InterPro"/>
</dbReference>
<evidence type="ECO:0000256" key="9">
    <source>
        <dbReference type="ARBA" id="ARBA00023316"/>
    </source>
</evidence>
<comment type="subcellular location">
    <subcellularLocation>
        <location evidence="1 12">Cytoplasm</location>
    </subcellularLocation>
</comment>
<dbReference type="AlphaFoldDB" id="A0A6N2TFW2"/>
<dbReference type="GO" id="GO:0008760">
    <property type="term" value="F:UDP-N-acetylglucosamine 1-carboxyvinyltransferase activity"/>
    <property type="evidence" value="ECO:0007669"/>
    <property type="project" value="UniProtKB-UniRule"/>
</dbReference>
<feature type="binding site" evidence="12">
    <location>
        <position position="93"/>
    </location>
    <ligand>
        <name>UDP-N-acetyl-alpha-D-glucosamine</name>
        <dbReference type="ChEBI" id="CHEBI:57705"/>
    </ligand>
</feature>
<evidence type="ECO:0000313" key="14">
    <source>
        <dbReference type="EMBL" id="VYT03749.1"/>
    </source>
</evidence>
<feature type="binding site" evidence="12">
    <location>
        <begin position="122"/>
        <end position="126"/>
    </location>
    <ligand>
        <name>UDP-N-acetyl-alpha-D-glucosamine</name>
        <dbReference type="ChEBI" id="CHEBI:57705"/>
    </ligand>
</feature>
<name>A0A6N2TFW2_9FIRM</name>
<evidence type="ECO:0000256" key="3">
    <source>
        <dbReference type="ARBA" id="ARBA00022490"/>
    </source>
</evidence>
<feature type="domain" description="Enolpyruvate transferase" evidence="13">
    <location>
        <begin position="6"/>
        <end position="406"/>
    </location>
</feature>
<sequence length="427" mass="45715">MEKFVVQGGASLRGEVTIGGAKNAVVAIIPATVLAKDRCVIENIPNISDVTNLFHILEGMGATIRILNKTTVEIDTTHLVEPTVTYEMARQMRASYYFLGSLLGRCNEASVSMPGGCDFGVRPIDQHIKGFEALGANVTIDGGMINAKADLLLGSHIYFDVVSVGATINVMLAAVKAKGLTILENVAKEPHIVDLANFLNSMGADIRGAGTDVIKIHGVDILHGTTYSIIPDQIEAGTYMVAAAATYGDVLIKNVIPKHLESITDKLVKSGAEVIEYDDSIRVRREAPIEKVNIKTMPHPGFPTDMQPQMTAMLTMAQGTSIVTEGVWDNRMRYTDELKRMGAKIQVDGKVAVVEGVPSLSGAPVKATDLRAGAALLIAGLMAQGTTYIEDIHYIERGYENIVDKLVALGADIEKIDVVEGAMAKAL</sequence>
<dbReference type="EC" id="2.5.1.7" evidence="12"/>
<protein>
    <recommendedName>
        <fullName evidence="12">UDP-N-acetylglucosamine 1-carboxyvinyltransferase</fullName>
        <ecNumber evidence="12">2.5.1.7</ecNumber>
    </recommendedName>
    <alternativeName>
        <fullName evidence="12">Enoylpyruvate transferase</fullName>
    </alternativeName>
    <alternativeName>
        <fullName evidence="12">UDP-N-acetylglucosamine enolpyruvyl transferase</fullName>
        <shortName evidence="12">EPT</shortName>
    </alternativeName>
</protein>
<keyword evidence="7 12" id="KW-0573">Peptidoglycan synthesis</keyword>
<dbReference type="SUPFAM" id="SSF55205">
    <property type="entry name" value="EPT/RTPC-like"/>
    <property type="match status" value="1"/>
</dbReference>
<dbReference type="CDD" id="cd01555">
    <property type="entry name" value="UdpNAET"/>
    <property type="match status" value="1"/>
</dbReference>
<dbReference type="FunFam" id="3.65.10.10:FF:000001">
    <property type="entry name" value="UDP-N-acetylglucosamine 1-carboxyvinyltransferase"/>
    <property type="match status" value="1"/>
</dbReference>
<feature type="binding site" evidence="12">
    <location>
        <position position="327"/>
    </location>
    <ligand>
        <name>UDP-N-acetyl-alpha-D-glucosamine</name>
        <dbReference type="ChEBI" id="CHEBI:57705"/>
    </ligand>
</feature>
<dbReference type="GO" id="GO:0071555">
    <property type="term" value="P:cell wall organization"/>
    <property type="evidence" value="ECO:0007669"/>
    <property type="project" value="UniProtKB-KW"/>
</dbReference>
<dbReference type="NCBIfam" id="NF009470">
    <property type="entry name" value="PRK12830.1"/>
    <property type="match status" value="1"/>
</dbReference>
<comment type="catalytic activity">
    <reaction evidence="11 12">
        <text>phosphoenolpyruvate + UDP-N-acetyl-alpha-D-glucosamine = UDP-N-acetyl-3-O-(1-carboxyvinyl)-alpha-D-glucosamine + phosphate</text>
        <dbReference type="Rhea" id="RHEA:18681"/>
        <dbReference type="ChEBI" id="CHEBI:43474"/>
        <dbReference type="ChEBI" id="CHEBI:57705"/>
        <dbReference type="ChEBI" id="CHEBI:58702"/>
        <dbReference type="ChEBI" id="CHEBI:68483"/>
        <dbReference type="EC" id="2.5.1.7"/>
    </reaction>
</comment>
<evidence type="ECO:0000256" key="4">
    <source>
        <dbReference type="ARBA" id="ARBA00022618"/>
    </source>
</evidence>
<evidence type="ECO:0000256" key="2">
    <source>
        <dbReference type="ARBA" id="ARBA00004752"/>
    </source>
</evidence>
<keyword evidence="5 12" id="KW-0808">Transferase</keyword>
<dbReference type="PANTHER" id="PTHR43783:SF2">
    <property type="entry name" value="UDP-N-ACETYLGLUCOSAMINE 1-CARBOXYVINYLTRANSFERASE 2"/>
    <property type="match status" value="1"/>
</dbReference>
<feature type="modified residue" description="2-(S-cysteinyl)pyruvic acid O-phosphothioketal" evidence="12">
    <location>
        <position position="117"/>
    </location>
</feature>
<feature type="binding site" evidence="12">
    <location>
        <begin position="22"/>
        <end position="23"/>
    </location>
    <ligand>
        <name>phosphoenolpyruvate</name>
        <dbReference type="ChEBI" id="CHEBI:58702"/>
    </ligand>
</feature>
<dbReference type="InterPro" id="IPR036968">
    <property type="entry name" value="Enolpyruvate_Tfrase_sf"/>
</dbReference>
<dbReference type="GO" id="GO:0009252">
    <property type="term" value="P:peptidoglycan biosynthetic process"/>
    <property type="evidence" value="ECO:0007669"/>
    <property type="project" value="UniProtKB-UniRule"/>
</dbReference>
<dbReference type="UniPathway" id="UPA00219"/>
<keyword evidence="4 12" id="KW-0132">Cell division</keyword>
<evidence type="ECO:0000256" key="6">
    <source>
        <dbReference type="ARBA" id="ARBA00022960"/>
    </source>
</evidence>
<dbReference type="InterPro" id="IPR005750">
    <property type="entry name" value="UDP_GlcNAc_COvinyl_MurA"/>
</dbReference>